<proteinExistence type="predicted"/>
<feature type="chain" id="PRO_5032822186" evidence="3">
    <location>
        <begin position="22"/>
        <end position="336"/>
    </location>
</feature>
<evidence type="ECO:0000256" key="1">
    <source>
        <dbReference type="ARBA" id="ARBA00022729"/>
    </source>
</evidence>
<dbReference type="PANTHER" id="PTHR30006">
    <property type="entry name" value="THIAMINE-BINDING PERIPLASMIC PROTEIN-RELATED"/>
    <property type="match status" value="1"/>
</dbReference>
<reference evidence="4 5" key="1">
    <citation type="submission" date="2019-12" db="EMBL/GenBank/DDBJ databases">
        <title>Draft genome sequences Bradyrhizobium cajani AMBPC1010, Bradyrhizobium pachyrhizi AMBPC1040 and Bradyrhizobium yuanmingense ALSPC3051, three plant growth promoting strains isolated from nodules of Cajanus cajan L. in Dominican Republic.</title>
        <authorList>
            <person name="Flores-Felix J.D."/>
            <person name="Araujo J."/>
            <person name="Diaz-Alcantara C."/>
            <person name="Gonzalez-Andres F."/>
            <person name="Velazquez E."/>
        </authorList>
    </citation>
    <scope>NUCLEOTIDE SEQUENCE [LARGE SCALE GENOMIC DNA]</scope>
    <source>
        <strain evidence="4 5">1040</strain>
    </source>
</reference>
<evidence type="ECO:0000256" key="3">
    <source>
        <dbReference type="SAM" id="SignalP"/>
    </source>
</evidence>
<comment type="caution">
    <text evidence="4">The sequence shown here is derived from an EMBL/GenBank/DDBJ whole genome shotgun (WGS) entry which is preliminary data.</text>
</comment>
<dbReference type="EMBL" id="WQNF01000003">
    <property type="protein sequence ID" value="MVT64593.1"/>
    <property type="molecule type" value="Genomic_DNA"/>
</dbReference>
<feature type="binding site" evidence="2">
    <location>
        <position position="223"/>
    </location>
    <ligand>
        <name>Fe cation</name>
        <dbReference type="ChEBI" id="CHEBI:24875"/>
    </ligand>
</feature>
<dbReference type="Pfam" id="PF13343">
    <property type="entry name" value="SBP_bac_6"/>
    <property type="match status" value="1"/>
</dbReference>
<protein>
    <submittedName>
        <fullName evidence="4">Extracellular solute-binding protein</fullName>
    </submittedName>
</protein>
<dbReference type="RefSeq" id="WP_082190719.1">
    <property type="nucleotide sequence ID" value="NZ_WQNF01000003.1"/>
</dbReference>
<dbReference type="GO" id="GO:0046872">
    <property type="term" value="F:metal ion binding"/>
    <property type="evidence" value="ECO:0007669"/>
    <property type="project" value="UniProtKB-KW"/>
</dbReference>
<dbReference type="AlphaFoldDB" id="A0A844SBE5"/>
<accession>A0A844SBE5</accession>
<evidence type="ECO:0000313" key="4">
    <source>
        <dbReference type="EMBL" id="MVT64593.1"/>
    </source>
</evidence>
<dbReference type="Gene3D" id="3.40.190.10">
    <property type="entry name" value="Periplasmic binding protein-like II"/>
    <property type="match status" value="2"/>
</dbReference>
<gene>
    <name evidence="4" type="ORF">GPL21_05625</name>
</gene>
<dbReference type="PANTHER" id="PTHR30006:SF24">
    <property type="entry name" value="SLL0237 PROTEIN"/>
    <property type="match status" value="1"/>
</dbReference>
<keyword evidence="2" id="KW-0408">Iron</keyword>
<evidence type="ECO:0000256" key="2">
    <source>
        <dbReference type="PIRSR" id="PIRSR002825-1"/>
    </source>
</evidence>
<dbReference type="Proteomes" id="UP000436468">
    <property type="component" value="Unassembled WGS sequence"/>
</dbReference>
<keyword evidence="5" id="KW-1185">Reference proteome</keyword>
<sequence>MMRCPASVLARVVALAVSLFAAGLAAAQQSVVLYSANDDTVNKLVAEGFAKATGIKVDVVSTGSGVLVRRVASESANPQGDVIWGVNATLLRLASPHLQAYPATGREAVPAQFRDPNDLWLGTNIQVVVIGQNTKAIDKASGPKSWADLLDPKWKGKLAFTDPANSGFSYAAATTLLSLWGADNAAWTRMDGLLANAKVLNRSTQVFDGIGSGEYPLGITLEYAGFLWAHNGAPVSVTYPAEGTYAGVEGAAVLKGGPNPEPAKRLVDYLASKEVQEMLLKATFRRPARQDIELEAVAPGMLPFRAIKVLPYDDAKWEAARRDTLARLKTTIQNTR</sequence>
<dbReference type="InterPro" id="IPR026045">
    <property type="entry name" value="Ferric-bd"/>
</dbReference>
<name>A0A844SBE5_9BRAD</name>
<dbReference type="PIRSF" id="PIRSF002825">
    <property type="entry name" value="CfbpA"/>
    <property type="match status" value="1"/>
</dbReference>
<keyword evidence="2" id="KW-0479">Metal-binding</keyword>
<keyword evidence="1 3" id="KW-0732">Signal</keyword>
<organism evidence="4 5">
    <name type="scientific">Bradyrhizobium pachyrhizi</name>
    <dbReference type="NCBI Taxonomy" id="280333"/>
    <lineage>
        <taxon>Bacteria</taxon>
        <taxon>Pseudomonadati</taxon>
        <taxon>Pseudomonadota</taxon>
        <taxon>Alphaproteobacteria</taxon>
        <taxon>Hyphomicrobiales</taxon>
        <taxon>Nitrobacteraceae</taxon>
        <taxon>Bradyrhizobium</taxon>
    </lineage>
</organism>
<evidence type="ECO:0000313" key="5">
    <source>
        <dbReference type="Proteomes" id="UP000436468"/>
    </source>
</evidence>
<feature type="signal peptide" evidence="3">
    <location>
        <begin position="1"/>
        <end position="21"/>
    </location>
</feature>
<dbReference type="SUPFAM" id="SSF53850">
    <property type="entry name" value="Periplasmic binding protein-like II"/>
    <property type="match status" value="1"/>
</dbReference>